<comment type="caution">
    <text evidence="1">The sequence shown here is derived from an EMBL/GenBank/DDBJ whole genome shotgun (WGS) entry which is preliminary data.</text>
</comment>
<organism evidence="1 2">
    <name type="scientific">Rotaria sordida</name>
    <dbReference type="NCBI Taxonomy" id="392033"/>
    <lineage>
        <taxon>Eukaryota</taxon>
        <taxon>Metazoa</taxon>
        <taxon>Spiralia</taxon>
        <taxon>Gnathifera</taxon>
        <taxon>Rotifera</taxon>
        <taxon>Eurotatoria</taxon>
        <taxon>Bdelloidea</taxon>
        <taxon>Philodinida</taxon>
        <taxon>Philodinidae</taxon>
        <taxon>Rotaria</taxon>
    </lineage>
</organism>
<sequence length="23" mass="2666">CRKEVHRRQSLVVADVKFDVPLA</sequence>
<feature type="non-terminal residue" evidence="1">
    <location>
        <position position="1"/>
    </location>
</feature>
<evidence type="ECO:0000313" key="2">
    <source>
        <dbReference type="Proteomes" id="UP000663874"/>
    </source>
</evidence>
<accession>A0A820NDJ7</accession>
<name>A0A820NDJ7_9BILA</name>
<dbReference type="EMBL" id="CAJOBE010061266">
    <property type="protein sequence ID" value="CAF4387155.1"/>
    <property type="molecule type" value="Genomic_DNA"/>
</dbReference>
<dbReference type="Proteomes" id="UP000663874">
    <property type="component" value="Unassembled WGS sequence"/>
</dbReference>
<proteinExistence type="predicted"/>
<evidence type="ECO:0000313" key="1">
    <source>
        <dbReference type="EMBL" id="CAF4387155.1"/>
    </source>
</evidence>
<reference evidence="1" key="1">
    <citation type="submission" date="2021-02" db="EMBL/GenBank/DDBJ databases">
        <authorList>
            <person name="Nowell W R."/>
        </authorList>
    </citation>
    <scope>NUCLEOTIDE SEQUENCE</scope>
</reference>
<dbReference type="AlphaFoldDB" id="A0A820NDJ7"/>
<protein>
    <submittedName>
        <fullName evidence="1">Uncharacterized protein</fullName>
    </submittedName>
</protein>
<gene>
    <name evidence="1" type="ORF">FNK824_LOCUS43498</name>
</gene>